<comment type="similarity">
    <text evidence="2 7">Belongs to the concentrative nucleoside transporter (CNT) (TC 2.A.41) family.</text>
</comment>
<dbReference type="NCBIfam" id="TIGR00804">
    <property type="entry name" value="nupC"/>
    <property type="match status" value="1"/>
</dbReference>
<feature type="transmembrane region" description="Helical" evidence="7">
    <location>
        <begin position="289"/>
        <end position="308"/>
    </location>
</feature>
<protein>
    <recommendedName>
        <fullName evidence="7">Nucleoside permease</fullName>
    </recommendedName>
</protein>
<organism evidence="11 12">
    <name type="scientific">Kushneria aurantia</name>
    <dbReference type="NCBI Taxonomy" id="504092"/>
    <lineage>
        <taxon>Bacteria</taxon>
        <taxon>Pseudomonadati</taxon>
        <taxon>Pseudomonadota</taxon>
        <taxon>Gammaproteobacteria</taxon>
        <taxon>Oceanospirillales</taxon>
        <taxon>Halomonadaceae</taxon>
        <taxon>Kushneria</taxon>
    </lineage>
</organism>
<dbReference type="Pfam" id="PF07662">
    <property type="entry name" value="Nucleos_tra2_C"/>
    <property type="match status" value="1"/>
</dbReference>
<dbReference type="InterPro" id="IPR011642">
    <property type="entry name" value="Gate_dom"/>
</dbReference>
<keyword evidence="6 7" id="KW-0472">Membrane</keyword>
<evidence type="ECO:0000313" key="11">
    <source>
        <dbReference type="EMBL" id="MFC0268427.1"/>
    </source>
</evidence>
<evidence type="ECO:0000256" key="7">
    <source>
        <dbReference type="RuleBase" id="RU362018"/>
    </source>
</evidence>
<feature type="domain" description="Concentrative nucleoside transporter C-terminal" evidence="9">
    <location>
        <begin position="195"/>
        <end position="414"/>
    </location>
</feature>
<keyword evidence="12" id="KW-1185">Reference proteome</keyword>
<keyword evidence="7" id="KW-0813">Transport</keyword>
<evidence type="ECO:0000313" key="12">
    <source>
        <dbReference type="Proteomes" id="UP001589814"/>
    </source>
</evidence>
<evidence type="ECO:0000256" key="2">
    <source>
        <dbReference type="ARBA" id="ARBA00009033"/>
    </source>
</evidence>
<feature type="transmembrane region" description="Helical" evidence="7">
    <location>
        <begin position="95"/>
        <end position="118"/>
    </location>
</feature>
<dbReference type="PANTHER" id="PTHR10590:SF4">
    <property type="entry name" value="SOLUTE CARRIER FAMILY 28 MEMBER 3"/>
    <property type="match status" value="1"/>
</dbReference>
<feature type="transmembrane region" description="Helical" evidence="7">
    <location>
        <begin position="261"/>
        <end position="283"/>
    </location>
</feature>
<evidence type="ECO:0000256" key="3">
    <source>
        <dbReference type="ARBA" id="ARBA00022475"/>
    </source>
</evidence>
<dbReference type="InterPro" id="IPR002668">
    <property type="entry name" value="CNT_N_dom"/>
</dbReference>
<feature type="transmembrane region" description="Helical" evidence="7">
    <location>
        <begin position="358"/>
        <end position="384"/>
    </location>
</feature>
<dbReference type="PANTHER" id="PTHR10590">
    <property type="entry name" value="SODIUM/NUCLEOSIDE COTRANSPORTER"/>
    <property type="match status" value="1"/>
</dbReference>
<dbReference type="Pfam" id="PF01773">
    <property type="entry name" value="Nucleos_tra2_N"/>
    <property type="match status" value="1"/>
</dbReference>
<dbReference type="InterPro" id="IPR018270">
    <property type="entry name" value="C_nuclsd_transpt_met_bac"/>
</dbReference>
<reference evidence="11 12" key="1">
    <citation type="submission" date="2024-09" db="EMBL/GenBank/DDBJ databases">
        <authorList>
            <person name="Sun Q."/>
            <person name="Mori K."/>
        </authorList>
    </citation>
    <scope>NUCLEOTIDE SEQUENCE [LARGE SCALE GENOMIC DNA]</scope>
    <source>
        <strain evidence="11 12">CCM 7415</strain>
    </source>
</reference>
<evidence type="ECO:0000259" key="9">
    <source>
        <dbReference type="Pfam" id="PF07662"/>
    </source>
</evidence>
<keyword evidence="5 7" id="KW-1133">Transmembrane helix</keyword>
<dbReference type="InterPro" id="IPR011657">
    <property type="entry name" value="CNT_C_dom"/>
</dbReference>
<feature type="transmembrane region" description="Helical" evidence="7">
    <location>
        <begin position="167"/>
        <end position="189"/>
    </location>
</feature>
<name>A0ABV6G449_9GAMM</name>
<dbReference type="Proteomes" id="UP001589814">
    <property type="component" value="Unassembled WGS sequence"/>
</dbReference>
<feature type="transmembrane region" description="Helical" evidence="7">
    <location>
        <begin position="31"/>
        <end position="51"/>
    </location>
</feature>
<accession>A0ABV6G449</accession>
<gene>
    <name evidence="11" type="ORF">ACFFHW_10620</name>
</gene>
<dbReference type="EMBL" id="JBHLVX010000042">
    <property type="protein sequence ID" value="MFC0268427.1"/>
    <property type="molecule type" value="Genomic_DNA"/>
</dbReference>
<dbReference type="RefSeq" id="WP_019950297.1">
    <property type="nucleotide sequence ID" value="NZ_JBHLVX010000042.1"/>
</dbReference>
<keyword evidence="4 7" id="KW-0812">Transmembrane</keyword>
<feature type="domain" description="Nucleoside transporter/FeoB GTPase Gate" evidence="10">
    <location>
        <begin position="92"/>
        <end position="190"/>
    </location>
</feature>
<comment type="caution">
    <text evidence="11">The sequence shown here is derived from an EMBL/GenBank/DDBJ whole genome shotgun (WGS) entry which is preliminary data.</text>
</comment>
<feature type="domain" description="Concentrative nucleoside transporter N-terminal" evidence="8">
    <location>
        <begin position="8"/>
        <end position="81"/>
    </location>
</feature>
<evidence type="ECO:0000256" key="4">
    <source>
        <dbReference type="ARBA" id="ARBA00022692"/>
    </source>
</evidence>
<evidence type="ECO:0000259" key="8">
    <source>
        <dbReference type="Pfam" id="PF01773"/>
    </source>
</evidence>
<dbReference type="InterPro" id="IPR008276">
    <property type="entry name" value="C_nuclsd_transpt"/>
</dbReference>
<evidence type="ECO:0000256" key="6">
    <source>
        <dbReference type="ARBA" id="ARBA00023136"/>
    </source>
</evidence>
<feature type="transmembrane region" description="Helical" evidence="7">
    <location>
        <begin position="396"/>
        <end position="419"/>
    </location>
</feature>
<comment type="subcellular location">
    <subcellularLocation>
        <location evidence="1">Cell membrane</location>
        <topology evidence="1">Multi-pass membrane protein</topology>
    </subcellularLocation>
</comment>
<dbReference type="Pfam" id="PF07670">
    <property type="entry name" value="Gate"/>
    <property type="match status" value="1"/>
</dbReference>
<feature type="transmembrane region" description="Helical" evidence="7">
    <location>
        <begin position="195"/>
        <end position="215"/>
    </location>
</feature>
<sequence length="423" mass="44097">MTPFMGLIGVVVLLLIALVFSSDRRSIRLRTVISAFAIQAGIGAFVLYVPIGQSVLGAISGTVNQVIDYANDGISFLFGDLADPSEVGFVVAFKVLPIIIFFSSLTAVLYHLGIMPWVLRLLGGALQRLLHTSRTESLSAAANIFVGHTEAPLVVRPFLNSMTRSELFAVMCGGLASVAGSMLAGYAELGIPMEYLIAASFMAAPGGLLFAKILVPETQPRAAGTDNARALIEAENRPTNVLDAAASGATSGLMLAANVGAMLLAFIGLIAMIDGMLGGIGGWFGMDALSLSLILGWFFAPLAFLLGIPWHEATLAGSFIGQKLVVNEFVAYINLAPYISGEAIVAETGQQMSRHTAAILSFALCGFANLASIAILLGGLGTLVPERRPEIARYGLKAVLAGTLSNLMSATLAGIFLSLSGTA</sequence>
<evidence type="ECO:0000256" key="5">
    <source>
        <dbReference type="ARBA" id="ARBA00022989"/>
    </source>
</evidence>
<evidence type="ECO:0000259" key="10">
    <source>
        <dbReference type="Pfam" id="PF07670"/>
    </source>
</evidence>
<evidence type="ECO:0000256" key="1">
    <source>
        <dbReference type="ARBA" id="ARBA00004651"/>
    </source>
</evidence>
<proteinExistence type="inferred from homology"/>
<keyword evidence="3" id="KW-1003">Cell membrane</keyword>